<dbReference type="GO" id="GO:0003677">
    <property type="term" value="F:DNA binding"/>
    <property type="evidence" value="ECO:0007669"/>
    <property type="project" value="UniProtKB-KW"/>
</dbReference>
<evidence type="ECO:0008006" key="5">
    <source>
        <dbReference type="Google" id="ProtNLM"/>
    </source>
</evidence>
<dbReference type="PANTHER" id="PTHR34605:SF3">
    <property type="entry name" value="P CELL-TYPE AGGLUTINATION PROTEIN MAP4-LIKE-RELATED"/>
    <property type="match status" value="1"/>
</dbReference>
<dbReference type="InterPro" id="IPR011010">
    <property type="entry name" value="DNA_brk_join_enz"/>
</dbReference>
<dbReference type="GO" id="GO:0006310">
    <property type="term" value="P:DNA recombination"/>
    <property type="evidence" value="ECO:0007669"/>
    <property type="project" value="UniProtKB-KW"/>
</dbReference>
<keyword evidence="2" id="KW-0233">DNA recombination</keyword>
<dbReference type="Gene3D" id="1.10.443.10">
    <property type="entry name" value="Intergrase catalytic core"/>
    <property type="match status" value="1"/>
</dbReference>
<evidence type="ECO:0000256" key="1">
    <source>
        <dbReference type="ARBA" id="ARBA00023125"/>
    </source>
</evidence>
<dbReference type="Proteomes" id="UP000006514">
    <property type="component" value="Unassembled WGS sequence"/>
</dbReference>
<dbReference type="eggNOG" id="ENOG502SKI5">
    <property type="taxonomic scope" value="Eukaryota"/>
</dbReference>
<dbReference type="OrthoDB" id="2678913at2759"/>
<evidence type="ECO:0000313" key="3">
    <source>
        <dbReference type="EMBL" id="EJD33873.1"/>
    </source>
</evidence>
<proteinExistence type="predicted"/>
<dbReference type="SUPFAM" id="SSF47823">
    <property type="entry name" value="lambda integrase-like, N-terminal domain"/>
    <property type="match status" value="1"/>
</dbReference>
<keyword evidence="4" id="KW-1185">Reference proteome</keyword>
<evidence type="ECO:0000313" key="4">
    <source>
        <dbReference type="Proteomes" id="UP000006514"/>
    </source>
</evidence>
<dbReference type="SUPFAM" id="SSF56349">
    <property type="entry name" value="DNA breaking-rejoining enzymes"/>
    <property type="match status" value="1"/>
</dbReference>
<dbReference type="InterPro" id="IPR010998">
    <property type="entry name" value="Integrase_recombinase_N"/>
</dbReference>
<dbReference type="OMA" id="GVPMEAM"/>
<dbReference type="EMBL" id="JH688061">
    <property type="protein sequence ID" value="EJD33873.1"/>
    <property type="molecule type" value="Genomic_DNA"/>
</dbReference>
<keyword evidence="1" id="KW-0238">DNA-binding</keyword>
<organism evidence="3 4">
    <name type="scientific">Auricularia subglabra (strain TFB-10046 / SS5)</name>
    <name type="common">White-rot fungus</name>
    <name type="synonym">Auricularia delicata (strain TFB10046)</name>
    <dbReference type="NCBI Taxonomy" id="717982"/>
    <lineage>
        <taxon>Eukaryota</taxon>
        <taxon>Fungi</taxon>
        <taxon>Dikarya</taxon>
        <taxon>Basidiomycota</taxon>
        <taxon>Agaricomycotina</taxon>
        <taxon>Agaricomycetes</taxon>
        <taxon>Auriculariales</taxon>
        <taxon>Auriculariaceae</taxon>
        <taxon>Auricularia</taxon>
    </lineage>
</organism>
<reference evidence="4" key="1">
    <citation type="journal article" date="2012" name="Science">
        <title>The Paleozoic origin of enzymatic lignin decomposition reconstructed from 31 fungal genomes.</title>
        <authorList>
            <person name="Floudas D."/>
            <person name="Binder M."/>
            <person name="Riley R."/>
            <person name="Barry K."/>
            <person name="Blanchette R.A."/>
            <person name="Henrissat B."/>
            <person name="Martinez A.T."/>
            <person name="Otillar R."/>
            <person name="Spatafora J.W."/>
            <person name="Yadav J.S."/>
            <person name="Aerts A."/>
            <person name="Benoit I."/>
            <person name="Boyd A."/>
            <person name="Carlson A."/>
            <person name="Copeland A."/>
            <person name="Coutinho P.M."/>
            <person name="de Vries R.P."/>
            <person name="Ferreira P."/>
            <person name="Findley K."/>
            <person name="Foster B."/>
            <person name="Gaskell J."/>
            <person name="Glotzer D."/>
            <person name="Gorecki P."/>
            <person name="Heitman J."/>
            <person name="Hesse C."/>
            <person name="Hori C."/>
            <person name="Igarashi K."/>
            <person name="Jurgens J.A."/>
            <person name="Kallen N."/>
            <person name="Kersten P."/>
            <person name="Kohler A."/>
            <person name="Kuees U."/>
            <person name="Kumar T.K.A."/>
            <person name="Kuo A."/>
            <person name="LaButti K."/>
            <person name="Larrondo L.F."/>
            <person name="Lindquist E."/>
            <person name="Ling A."/>
            <person name="Lombard V."/>
            <person name="Lucas S."/>
            <person name="Lundell T."/>
            <person name="Martin R."/>
            <person name="McLaughlin D.J."/>
            <person name="Morgenstern I."/>
            <person name="Morin E."/>
            <person name="Murat C."/>
            <person name="Nagy L.G."/>
            <person name="Nolan M."/>
            <person name="Ohm R.A."/>
            <person name="Patyshakuliyeva A."/>
            <person name="Rokas A."/>
            <person name="Ruiz-Duenas F.J."/>
            <person name="Sabat G."/>
            <person name="Salamov A."/>
            <person name="Samejima M."/>
            <person name="Schmutz J."/>
            <person name="Slot J.C."/>
            <person name="St John F."/>
            <person name="Stenlid J."/>
            <person name="Sun H."/>
            <person name="Sun S."/>
            <person name="Syed K."/>
            <person name="Tsang A."/>
            <person name="Wiebenga A."/>
            <person name="Young D."/>
            <person name="Pisabarro A."/>
            <person name="Eastwood D.C."/>
            <person name="Martin F."/>
            <person name="Cullen D."/>
            <person name="Grigoriev I.V."/>
            <person name="Hibbett D.S."/>
        </authorList>
    </citation>
    <scope>NUCLEOTIDE SEQUENCE [LARGE SCALE GENOMIC DNA]</scope>
    <source>
        <strain evidence="4">TFB10046</strain>
    </source>
</reference>
<evidence type="ECO:0000256" key="2">
    <source>
        <dbReference type="ARBA" id="ARBA00023172"/>
    </source>
</evidence>
<dbReference type="AlphaFoldDB" id="J0LBP0"/>
<dbReference type="Gene3D" id="1.10.150.130">
    <property type="match status" value="1"/>
</dbReference>
<dbReference type="KEGG" id="adl:AURDEDRAFT_140610"/>
<dbReference type="InParanoid" id="J0LBP0"/>
<dbReference type="InterPro" id="IPR052925">
    <property type="entry name" value="Phage_Integrase-like_Recomb"/>
</dbReference>
<dbReference type="InterPro" id="IPR013762">
    <property type="entry name" value="Integrase-like_cat_sf"/>
</dbReference>
<dbReference type="GO" id="GO:0015074">
    <property type="term" value="P:DNA integration"/>
    <property type="evidence" value="ECO:0007669"/>
    <property type="project" value="InterPro"/>
</dbReference>
<gene>
    <name evidence="3" type="ORF">AURDEDRAFT_140610</name>
</gene>
<dbReference type="PANTHER" id="PTHR34605">
    <property type="entry name" value="PHAGE_INTEGRASE DOMAIN-CONTAINING PROTEIN"/>
    <property type="match status" value="1"/>
</dbReference>
<protein>
    <recommendedName>
        <fullName evidence="5">DNA breaking-rejoining enzyme</fullName>
    </recommendedName>
</protein>
<sequence>MALPWACIDWTPRAHLTPRASSLRPHCLARKRLLLWRPLPSELNASFSAENRCLVFKVLSRSLAPGTLETYGSGLLLFHVICNTHGIAEHARAPAGQNVVALFIAELVGCYSEMAIRNAVAAVRAWHILHRHVWSPNEAKVDTLIRAAGKEALRRKPIIRAAFDLATLELLVTRLDPALPLDAAVKAALLVCFWGTAWLGELLPRTLQGPNGFAASRCVTAGNLRHSHDDHGNPISVLHPVTGEDIYWAPRADFSDASSALQHHLALNKPTPSAHLFTYLDKHRRSKTLTKATFLARLAAATAAAGMPAPHGHSVRISSTTHYLLNGLSFDAMQVKGRWASNAFMLYLRRHAEIMAPYLQDRPAVHLDVLTRTAHLRSGDMVHHRPGLS</sequence>
<name>J0LBP0_AURST</name>
<accession>J0LBP0</accession>